<organism evidence="3">
    <name type="scientific">Streptantibioticus silvisoli</name>
    <dbReference type="NCBI Taxonomy" id="2705255"/>
    <lineage>
        <taxon>Bacteria</taxon>
        <taxon>Bacillati</taxon>
        <taxon>Actinomycetota</taxon>
        <taxon>Actinomycetes</taxon>
        <taxon>Kitasatosporales</taxon>
        <taxon>Streptomycetaceae</taxon>
        <taxon>Streptantibioticus</taxon>
    </lineage>
</organism>
<keyword evidence="2" id="KW-0812">Transmembrane</keyword>
<dbReference type="EMBL" id="JABXJJ020000011">
    <property type="protein sequence ID" value="MDI5969743.1"/>
    <property type="molecule type" value="Genomic_DNA"/>
</dbReference>
<evidence type="ECO:0000256" key="1">
    <source>
        <dbReference type="SAM" id="MobiDB-lite"/>
    </source>
</evidence>
<accession>A0AA90H2G3</accession>
<dbReference type="RefSeq" id="WP_271317592.1">
    <property type="nucleotide sequence ID" value="NZ_JABXJJ020000011.1"/>
</dbReference>
<feature type="compositionally biased region" description="Basic and acidic residues" evidence="1">
    <location>
        <begin position="7"/>
        <end position="17"/>
    </location>
</feature>
<feature type="transmembrane region" description="Helical" evidence="2">
    <location>
        <begin position="63"/>
        <end position="83"/>
    </location>
</feature>
<sequence length="278" mass="28694">MTAGDGGDGRDDSRDERGDDAETDLGEFALRRLLEAGVPRLSAPADRMRQVHRRVVRRRRRRAAVVGAVTCVAAILALAGPLARGPARDDTALPAGVPPLAAIPTVGDSPVGAAAAGPGGWLLLPFGGTDIGVVLPRHWQAEMVPGNGFAVGYATDGTLGPPKSCPDPAVGAFACLPVEGLPANGMAFAFLAGVPKDRVTVAHKPFEGGFFFKPPRSPRPDKDCAIIGGTREMEAIGGIGHAMGPVAYVCMRGTSQAQLDLAKSVLDSAVFFSKPATD</sequence>
<name>A0AA90H2G3_9ACTN</name>
<reference evidence="3" key="1">
    <citation type="submission" date="2023-05" db="EMBL/GenBank/DDBJ databases">
        <title>Streptantibioticus silvisoli sp. nov., acidotolerant actinomycetes 1 from pine litter.</title>
        <authorList>
            <person name="Swiecimska M."/>
            <person name="Golinska P."/>
            <person name="Sangal V."/>
            <person name="Wachnowicz B."/>
            <person name="Goodfellow M."/>
        </authorList>
    </citation>
    <scope>NUCLEOTIDE SEQUENCE</scope>
    <source>
        <strain evidence="3">SL13</strain>
    </source>
</reference>
<dbReference type="AlphaFoldDB" id="A0AA90H2G3"/>
<keyword evidence="2" id="KW-1133">Transmembrane helix</keyword>
<keyword evidence="2" id="KW-0472">Membrane</keyword>
<evidence type="ECO:0000256" key="2">
    <source>
        <dbReference type="SAM" id="Phobius"/>
    </source>
</evidence>
<gene>
    <name evidence="3" type="ORF">POF50_010390</name>
</gene>
<protein>
    <submittedName>
        <fullName evidence="3">Uncharacterized protein</fullName>
    </submittedName>
</protein>
<evidence type="ECO:0000313" key="3">
    <source>
        <dbReference type="EMBL" id="MDI5969743.1"/>
    </source>
</evidence>
<proteinExistence type="predicted"/>
<feature type="region of interest" description="Disordered" evidence="1">
    <location>
        <begin position="1"/>
        <end position="22"/>
    </location>
</feature>
<comment type="caution">
    <text evidence="3">The sequence shown here is derived from an EMBL/GenBank/DDBJ whole genome shotgun (WGS) entry which is preliminary data.</text>
</comment>